<dbReference type="InterPro" id="IPR031947">
    <property type="entry name" value="Headcase_mid"/>
</dbReference>
<proteinExistence type="predicted"/>
<evidence type="ECO:0000259" key="1">
    <source>
        <dbReference type="Pfam" id="PF16002"/>
    </source>
</evidence>
<reference evidence="3" key="1">
    <citation type="submission" date="2022-01" db="EMBL/GenBank/DDBJ databases">
        <authorList>
            <person name="King R."/>
        </authorList>
    </citation>
    <scope>NUCLEOTIDE SEQUENCE</scope>
</reference>
<dbReference type="PANTHER" id="PTHR10773">
    <property type="entry name" value="DNA-DIRECTED RNA POLYMERASES I, II, AND III SUBUNIT RPABC2"/>
    <property type="match status" value="1"/>
</dbReference>
<evidence type="ECO:0000313" key="4">
    <source>
        <dbReference type="Proteomes" id="UP001152799"/>
    </source>
</evidence>
<dbReference type="Proteomes" id="UP001152799">
    <property type="component" value="Chromosome 5"/>
</dbReference>
<dbReference type="Pfam" id="PF25273">
    <property type="entry name" value="DUF7869"/>
    <property type="match status" value="1"/>
</dbReference>
<organism evidence="3 4">
    <name type="scientific">Ceutorhynchus assimilis</name>
    <name type="common">cabbage seed weevil</name>
    <dbReference type="NCBI Taxonomy" id="467358"/>
    <lineage>
        <taxon>Eukaryota</taxon>
        <taxon>Metazoa</taxon>
        <taxon>Ecdysozoa</taxon>
        <taxon>Arthropoda</taxon>
        <taxon>Hexapoda</taxon>
        <taxon>Insecta</taxon>
        <taxon>Pterygota</taxon>
        <taxon>Neoptera</taxon>
        <taxon>Endopterygota</taxon>
        <taxon>Coleoptera</taxon>
        <taxon>Polyphaga</taxon>
        <taxon>Cucujiformia</taxon>
        <taxon>Curculionidae</taxon>
        <taxon>Ceutorhynchinae</taxon>
        <taxon>Ceutorhynchus</taxon>
    </lineage>
</organism>
<feature type="domain" description="DUF7869" evidence="2">
    <location>
        <begin position="520"/>
        <end position="612"/>
    </location>
</feature>
<keyword evidence="4" id="KW-1185">Reference proteome</keyword>
<dbReference type="OrthoDB" id="6762186at2759"/>
<gene>
    <name evidence="3" type="ORF">CEUTPL_LOCUS9742</name>
</gene>
<name>A0A9N9QGC3_9CUCU</name>
<feature type="domain" description="Headcase middle" evidence="1">
    <location>
        <begin position="744"/>
        <end position="869"/>
    </location>
</feature>
<evidence type="ECO:0008006" key="5">
    <source>
        <dbReference type="Google" id="ProtNLM"/>
    </source>
</evidence>
<protein>
    <recommendedName>
        <fullName evidence="5">Headcase middle domain-containing protein</fullName>
    </recommendedName>
</protein>
<dbReference type="Pfam" id="PF16002">
    <property type="entry name" value="Headcase"/>
    <property type="match status" value="1"/>
</dbReference>
<evidence type="ECO:0000313" key="3">
    <source>
        <dbReference type="EMBL" id="CAG9769228.1"/>
    </source>
</evidence>
<dbReference type="EMBL" id="OU892281">
    <property type="protein sequence ID" value="CAG9769228.1"/>
    <property type="molecule type" value="Genomic_DNA"/>
</dbReference>
<dbReference type="AlphaFoldDB" id="A0A9N9QGC3"/>
<evidence type="ECO:0000259" key="2">
    <source>
        <dbReference type="Pfam" id="PF25273"/>
    </source>
</evidence>
<dbReference type="PANTHER" id="PTHR10773:SF19">
    <property type="match status" value="1"/>
</dbReference>
<accession>A0A9N9QGC3</accession>
<sequence>MFGRGAKILALLKNDDEQKEEQSEHTPIVSERIEHEENNTEILEDESSMIMDQGGSEMNTNKQAVSGTEVMELQSCSTMSGPLDVLINNNDLHLPSTSTFVQYDDNFSDCDDSIADKNYEPNMSDLSDASSNFDIEQEAANQTETEEIQQEHPKKKCRWKKATPENWKRQKNRKLRDECLPYENSKGILQVAKLPKPVDCSKCKLKCTEKFCMEERKLICRKYWILASYERKKDFILYNVTSHEPLSRRLRKDNAKRRQNSKKYYFNKDGEKLQVCQNFFMKTLCISNRVILSAFEGKDALGHFGNKDKRGRKSPSNKTKPEVIAKVNAHIESFPAMESHYTRKSSERKYLDCNLTITKMYELYKQQRQQDGDTDIASLITYRRVFCNNYNLSFFHPKKDQCLICSRYQQASPEEKQRLKEDYEQHLGRKNESQQAKAADKEKAKVDESFMSVTFDLQSVLQIPSSEVSLTYYMRKLTMYNFTVYEAAPPNKAFCYCWTEINGKKGSCEIGTCLWKYIQTLPPEVKHLSLFSDTCGGQNRNQQIAALLLYAVQNSHLEIIEQKFLESGHSFMEVDSMHSAIEQQKKFVSVYCVNDWMNIFKLARSQRGRNKNKPPYEVGEIKFDEFFDLKQLATQLLKNKTIDENGQKINWLKVKNFKYVKDKPNYFQYRYDYSGEYVGIQISTTRRGRRPVQDQPCKDGLPKLYHESLKISNAKKKDLLTMCNKGVIPEIFHQFFQGIQSDNKTEDEGNHGNDDTRCFILSTLASQGRSKVHCILCEEQLPVFDRYPLVDGTFFLSPSQHSKSCIEVKVEGRTQFLTVVCMACLEGVNGRIIYCRFCRKRWDGSSLMLGSMYSYDIFAAMPCCIERIKVCL</sequence>
<dbReference type="InterPro" id="IPR057191">
    <property type="entry name" value="DUF7869"/>
</dbReference>